<reference evidence="3 4" key="1">
    <citation type="submission" date="2023-03" db="EMBL/GenBank/DDBJ databases">
        <title>WGS of Gossypium arboreum.</title>
        <authorList>
            <person name="Yu D."/>
        </authorList>
    </citation>
    <scope>NUCLEOTIDE SEQUENCE [LARGE SCALE GENOMIC DNA]</scope>
    <source>
        <tissue evidence="3">Leaf</tissue>
    </source>
</reference>
<dbReference type="Proteomes" id="UP001358586">
    <property type="component" value="Chromosome 1"/>
</dbReference>
<evidence type="ECO:0000259" key="2">
    <source>
        <dbReference type="Pfam" id="PF22970"/>
    </source>
</evidence>
<keyword evidence="4" id="KW-1185">Reference proteome</keyword>
<name>A0ABR0R1W5_GOSAR</name>
<feature type="domain" description="DUF7028" evidence="2">
    <location>
        <begin position="40"/>
        <end position="96"/>
    </location>
</feature>
<dbReference type="InterPro" id="IPR054292">
    <property type="entry name" value="DUF7028"/>
</dbReference>
<protein>
    <recommendedName>
        <fullName evidence="2">DUF7028 domain-containing protein</fullName>
    </recommendedName>
</protein>
<evidence type="ECO:0000256" key="1">
    <source>
        <dbReference type="SAM" id="MobiDB-lite"/>
    </source>
</evidence>
<feature type="region of interest" description="Disordered" evidence="1">
    <location>
        <begin position="100"/>
        <end position="135"/>
    </location>
</feature>
<sequence>MQRNAFEVLVGFSSSSCRLNDIATMSVGEGELGEGAVHKKGCSGRPKNSKAKSHLWAKDRVFRYAHENGKQEARYQFPNVKLYHSLKTACKSFIDDGTMGNLEPKQPQKRKCLGPKTQPLSPKRSKKVKKQENRISDLKPRTDLSWLIDNKAVSILEKVYHYRKIGL</sequence>
<proteinExistence type="predicted"/>
<dbReference type="Pfam" id="PF22970">
    <property type="entry name" value="DUF7028"/>
    <property type="match status" value="1"/>
</dbReference>
<gene>
    <name evidence="3" type="ORF">PVK06_001669</name>
</gene>
<organism evidence="3 4">
    <name type="scientific">Gossypium arboreum</name>
    <name type="common">Tree cotton</name>
    <name type="synonym">Gossypium nanking</name>
    <dbReference type="NCBI Taxonomy" id="29729"/>
    <lineage>
        <taxon>Eukaryota</taxon>
        <taxon>Viridiplantae</taxon>
        <taxon>Streptophyta</taxon>
        <taxon>Embryophyta</taxon>
        <taxon>Tracheophyta</taxon>
        <taxon>Spermatophyta</taxon>
        <taxon>Magnoliopsida</taxon>
        <taxon>eudicotyledons</taxon>
        <taxon>Gunneridae</taxon>
        <taxon>Pentapetalae</taxon>
        <taxon>rosids</taxon>
        <taxon>malvids</taxon>
        <taxon>Malvales</taxon>
        <taxon>Malvaceae</taxon>
        <taxon>Malvoideae</taxon>
        <taxon>Gossypium</taxon>
    </lineage>
</organism>
<evidence type="ECO:0000313" key="4">
    <source>
        <dbReference type="Proteomes" id="UP001358586"/>
    </source>
</evidence>
<evidence type="ECO:0000313" key="3">
    <source>
        <dbReference type="EMBL" id="KAK5845480.1"/>
    </source>
</evidence>
<comment type="caution">
    <text evidence="3">The sequence shown here is derived from an EMBL/GenBank/DDBJ whole genome shotgun (WGS) entry which is preliminary data.</text>
</comment>
<accession>A0ABR0R1W5</accession>
<dbReference type="EMBL" id="JARKNE010000001">
    <property type="protein sequence ID" value="KAK5845480.1"/>
    <property type="molecule type" value="Genomic_DNA"/>
</dbReference>